<keyword evidence="1" id="KW-1133">Transmembrane helix</keyword>
<reference evidence="3 5" key="3">
    <citation type="submission" date="2016-10" db="EMBL/GenBank/DDBJ databases">
        <authorList>
            <person name="de Groot N.N."/>
        </authorList>
    </citation>
    <scope>NUCLEOTIDE SEQUENCE [LARGE SCALE GENOMIC DNA]</scope>
    <source>
        <strain evidence="3 5">CGMCC 1.6117</strain>
    </source>
</reference>
<feature type="transmembrane region" description="Helical" evidence="1">
    <location>
        <begin position="48"/>
        <end position="70"/>
    </location>
</feature>
<keyword evidence="1" id="KW-0472">Membrane</keyword>
<proteinExistence type="predicted"/>
<evidence type="ECO:0000313" key="3">
    <source>
        <dbReference type="EMBL" id="SFA40857.1"/>
    </source>
</evidence>
<dbReference type="EMBL" id="JRKN01000004">
    <property type="protein sequence ID" value="KGJ05829.1"/>
    <property type="molecule type" value="Genomic_DNA"/>
</dbReference>
<evidence type="ECO:0000256" key="1">
    <source>
        <dbReference type="SAM" id="Phobius"/>
    </source>
</evidence>
<dbReference type="AlphaFoldDB" id="A0A099F5T7"/>
<keyword evidence="1" id="KW-0812">Transmembrane</keyword>
<reference evidence="2 4" key="1">
    <citation type="submission" date="2014-09" db="EMBL/GenBank/DDBJ databases">
        <authorList>
            <person name="McGinnis J.M."/>
            <person name="Wolfgang W.J."/>
        </authorList>
    </citation>
    <scope>NUCLEOTIDE SEQUENCE [LARGE SCALE GENOMIC DNA]</scope>
    <source>
        <strain evidence="2 4">JCM 14014</strain>
    </source>
</reference>
<organism evidence="2 4">
    <name type="scientific">Paracoccus halophilus</name>
    <dbReference type="NCBI Taxonomy" id="376733"/>
    <lineage>
        <taxon>Bacteria</taxon>
        <taxon>Pseudomonadati</taxon>
        <taxon>Pseudomonadota</taxon>
        <taxon>Alphaproteobacteria</taxon>
        <taxon>Rhodobacterales</taxon>
        <taxon>Paracoccaceae</taxon>
        <taxon>Paracoccus</taxon>
    </lineage>
</organism>
<dbReference type="OrthoDB" id="5189031at2"/>
<dbReference type="STRING" id="376733.SAMN04487972_10244"/>
<feature type="transmembrane region" description="Helical" evidence="1">
    <location>
        <begin position="159"/>
        <end position="180"/>
    </location>
</feature>
<evidence type="ECO:0000313" key="2">
    <source>
        <dbReference type="EMBL" id="KGJ05829.1"/>
    </source>
</evidence>
<dbReference type="Proteomes" id="UP000029846">
    <property type="component" value="Unassembled WGS sequence"/>
</dbReference>
<feature type="transmembrane region" description="Helical" evidence="1">
    <location>
        <begin position="211"/>
        <end position="230"/>
    </location>
</feature>
<dbReference type="RefSeq" id="WP_036738886.1">
    <property type="nucleotide sequence ID" value="NZ_FOJO01000002.1"/>
</dbReference>
<evidence type="ECO:0008006" key="6">
    <source>
        <dbReference type="Google" id="ProtNLM"/>
    </source>
</evidence>
<protein>
    <recommendedName>
        <fullName evidence="6">Tryptophan-rich sensory protein</fullName>
    </recommendedName>
</protein>
<sequence>MNDRIKRLAVLLLAIAFALSPLLSEGFGGFYRESFPVQVERWPAQPAGWAFSIWGVIYLGLIAAAAWSLWRPAAIPGWSRAALPLALSLFIGAFWVETAMRSPPLATAMILPMATAAIMAMRRVGPDWRGWAPLGLYAGWLTAASAVAVSVVLTGYGFAAPRVAAVSLILAALIVAIPVAATRLHIWTYRLGVGWALVGVIAANLQAGDTLIALVCAAGIVALAVLDRLVPRPASRR</sequence>
<evidence type="ECO:0000313" key="5">
    <source>
        <dbReference type="Proteomes" id="UP000182312"/>
    </source>
</evidence>
<dbReference type="Proteomes" id="UP000182312">
    <property type="component" value="Unassembled WGS sequence"/>
</dbReference>
<name>A0A099F5T7_9RHOB</name>
<gene>
    <name evidence="2" type="ORF">IT41_03925</name>
    <name evidence="3" type="ORF">SAMN04487972_10244</name>
</gene>
<accession>A0A099F5T7</accession>
<dbReference type="eggNOG" id="ENOG502Z8YM">
    <property type="taxonomic scope" value="Bacteria"/>
</dbReference>
<dbReference type="EMBL" id="FOJO01000002">
    <property type="protein sequence ID" value="SFA40857.1"/>
    <property type="molecule type" value="Genomic_DNA"/>
</dbReference>
<feature type="transmembrane region" description="Helical" evidence="1">
    <location>
        <begin position="134"/>
        <end position="153"/>
    </location>
</feature>
<keyword evidence="4" id="KW-1185">Reference proteome</keyword>
<reference evidence="2 4" key="2">
    <citation type="submission" date="2014-10" db="EMBL/GenBank/DDBJ databases">
        <title>Paracoccus sanguinis sp. nov., isolated from clinical specimens of New York State patients.</title>
        <authorList>
            <person name="Mingle L.A."/>
            <person name="Cole J.A."/>
            <person name="Lapierre P."/>
            <person name="Musser K.A."/>
        </authorList>
    </citation>
    <scope>NUCLEOTIDE SEQUENCE [LARGE SCALE GENOMIC DNA]</scope>
    <source>
        <strain evidence="2 4">JCM 14014</strain>
    </source>
</reference>
<evidence type="ECO:0000313" key="4">
    <source>
        <dbReference type="Proteomes" id="UP000029846"/>
    </source>
</evidence>
<feature type="transmembrane region" description="Helical" evidence="1">
    <location>
        <begin position="77"/>
        <end position="96"/>
    </location>
</feature>